<dbReference type="Proteomes" id="UP000034050">
    <property type="component" value="Unassembled WGS sequence"/>
</dbReference>
<protein>
    <submittedName>
        <fullName evidence="1">Uncharacterized protein</fullName>
    </submittedName>
</protein>
<organism evidence="1 2">
    <name type="scientific">Candidatus Gottesmanbacteria bacterium GW2011_GWB1_43_11</name>
    <dbReference type="NCBI Taxonomy" id="1618446"/>
    <lineage>
        <taxon>Bacteria</taxon>
        <taxon>Candidatus Gottesmaniibacteriota</taxon>
    </lineage>
</organism>
<name>A0A0G1EVL2_9BACT</name>
<dbReference type="STRING" id="1618446.UV61_C0004G0002"/>
<evidence type="ECO:0000313" key="1">
    <source>
        <dbReference type="EMBL" id="KKS87076.1"/>
    </source>
</evidence>
<sequence length="244" mass="26584">MGRGIERLTPQIVAIRKEPLPPLVAIPASVAATLPWWLTLPAQVALANTFYHAMQNRPLNEITQPTIALWLIAQVVGGYVMAKNLKLNKLVSDSTTFALSKVFDNKWVVVISGSLLGQLQNPANSGSFALALADDPLIFWSTLAAGTAINSLYSVGSNLAIRHGLGDRLIELTDQFMSPLINFAEPYAQKISQSTEEICKRSGLQGLDIILFLPPMNPVSEIPTKHLLPLTPAAYSLLRSRSFQ</sequence>
<accession>A0A0G1EVL2</accession>
<dbReference type="EMBL" id="LCFD01000004">
    <property type="protein sequence ID" value="KKS87076.1"/>
    <property type="molecule type" value="Genomic_DNA"/>
</dbReference>
<proteinExistence type="predicted"/>
<reference evidence="1 2" key="1">
    <citation type="journal article" date="2015" name="Nature">
        <title>rRNA introns, odd ribosomes, and small enigmatic genomes across a large radiation of phyla.</title>
        <authorList>
            <person name="Brown C.T."/>
            <person name="Hug L.A."/>
            <person name="Thomas B.C."/>
            <person name="Sharon I."/>
            <person name="Castelle C.J."/>
            <person name="Singh A."/>
            <person name="Wilkins M.J."/>
            <person name="Williams K.H."/>
            <person name="Banfield J.F."/>
        </authorList>
    </citation>
    <scope>NUCLEOTIDE SEQUENCE [LARGE SCALE GENOMIC DNA]</scope>
</reference>
<dbReference type="AlphaFoldDB" id="A0A0G1EVL2"/>
<gene>
    <name evidence="1" type="ORF">UV61_C0004G0002</name>
</gene>
<comment type="caution">
    <text evidence="1">The sequence shown here is derived from an EMBL/GenBank/DDBJ whole genome shotgun (WGS) entry which is preliminary data.</text>
</comment>
<evidence type="ECO:0000313" key="2">
    <source>
        <dbReference type="Proteomes" id="UP000034050"/>
    </source>
</evidence>